<name>A0A1X0DY26_9MYCO</name>
<accession>A0A1X0DY26</accession>
<organism evidence="2 3">
    <name type="scientific">Mycolicibacter kumamotonensis</name>
    <dbReference type="NCBI Taxonomy" id="354243"/>
    <lineage>
        <taxon>Bacteria</taxon>
        <taxon>Bacillati</taxon>
        <taxon>Actinomycetota</taxon>
        <taxon>Actinomycetes</taxon>
        <taxon>Mycobacteriales</taxon>
        <taxon>Mycobacteriaceae</taxon>
        <taxon>Mycolicibacter</taxon>
    </lineage>
</organism>
<protein>
    <submittedName>
        <fullName evidence="2">Uncharacterized protein</fullName>
    </submittedName>
</protein>
<dbReference type="Proteomes" id="UP000192713">
    <property type="component" value="Unassembled WGS sequence"/>
</dbReference>
<evidence type="ECO:0000313" key="2">
    <source>
        <dbReference type="EMBL" id="ORA77265.1"/>
    </source>
</evidence>
<gene>
    <name evidence="2" type="ORF">BST28_18545</name>
</gene>
<evidence type="ECO:0000256" key="1">
    <source>
        <dbReference type="SAM" id="MobiDB-lite"/>
    </source>
</evidence>
<evidence type="ECO:0000313" key="3">
    <source>
        <dbReference type="Proteomes" id="UP000192713"/>
    </source>
</evidence>
<feature type="compositionally biased region" description="Low complexity" evidence="1">
    <location>
        <begin position="52"/>
        <end position="63"/>
    </location>
</feature>
<comment type="caution">
    <text evidence="2">The sequence shown here is derived from an EMBL/GenBank/DDBJ whole genome shotgun (WGS) entry which is preliminary data.</text>
</comment>
<feature type="region of interest" description="Disordered" evidence="1">
    <location>
        <begin position="34"/>
        <end position="70"/>
    </location>
</feature>
<sequence length="139" mass="15097">MNVITEALRNFRRAPLVDLDTPHEPSAAPVLFPCAGSSADQSPRSGRPGVDGPAAPTSPGAAGIHPSQWPTDWDNIRRDLAHLRSVLTEALEWIDEIDQTAKGLARTTAVHSSVTVHNSHLCAITDITRQREQQAVPRR</sequence>
<dbReference type="EMBL" id="MVHU01000034">
    <property type="protein sequence ID" value="ORA77265.1"/>
    <property type="molecule type" value="Genomic_DNA"/>
</dbReference>
<proteinExistence type="predicted"/>
<dbReference type="AlphaFoldDB" id="A0A1X0DY26"/>
<dbReference type="RefSeq" id="WP_083082244.1">
    <property type="nucleotide sequence ID" value="NZ_MVHU01000034.1"/>
</dbReference>
<reference evidence="2 3" key="1">
    <citation type="submission" date="2017-02" db="EMBL/GenBank/DDBJ databases">
        <title>The new phylogeny of genus Mycobacterium.</title>
        <authorList>
            <person name="Tortoli E."/>
            <person name="Trovato A."/>
            <person name="Cirillo D.M."/>
        </authorList>
    </citation>
    <scope>NUCLEOTIDE SEQUENCE [LARGE SCALE GENOMIC DNA]</scope>
    <source>
        <strain evidence="2 3">DSM 45093</strain>
    </source>
</reference>